<evidence type="ECO:0000313" key="2">
    <source>
        <dbReference type="Proteomes" id="UP001165064"/>
    </source>
</evidence>
<dbReference type="Proteomes" id="UP001165064">
    <property type="component" value="Unassembled WGS sequence"/>
</dbReference>
<keyword evidence="2" id="KW-1185">Reference proteome</keyword>
<protein>
    <submittedName>
        <fullName evidence="1">Unnamed protein product</fullName>
    </submittedName>
</protein>
<name>A0ACB5T8T4_AMBMO</name>
<evidence type="ECO:0000313" key="1">
    <source>
        <dbReference type="EMBL" id="GME83591.1"/>
    </source>
</evidence>
<gene>
    <name evidence="1" type="ORF">Amon02_000627300</name>
</gene>
<reference evidence="1" key="1">
    <citation type="submission" date="2023-04" db="EMBL/GenBank/DDBJ databases">
        <title>Ambrosiozyma monospora NBRC 10751.</title>
        <authorList>
            <person name="Ichikawa N."/>
            <person name="Sato H."/>
            <person name="Tonouchi N."/>
        </authorList>
    </citation>
    <scope>NUCLEOTIDE SEQUENCE</scope>
    <source>
        <strain evidence="1">NBRC 10751</strain>
    </source>
</reference>
<accession>A0ACB5T8T4</accession>
<dbReference type="EMBL" id="BSXS01004851">
    <property type="protein sequence ID" value="GME83591.1"/>
    <property type="molecule type" value="Genomic_DNA"/>
</dbReference>
<comment type="caution">
    <text evidence="1">The sequence shown here is derived from an EMBL/GenBank/DDBJ whole genome shotgun (WGS) entry which is preliminary data.</text>
</comment>
<organism evidence="1 2">
    <name type="scientific">Ambrosiozyma monospora</name>
    <name type="common">Yeast</name>
    <name type="synonym">Endomycopsis monosporus</name>
    <dbReference type="NCBI Taxonomy" id="43982"/>
    <lineage>
        <taxon>Eukaryota</taxon>
        <taxon>Fungi</taxon>
        <taxon>Dikarya</taxon>
        <taxon>Ascomycota</taxon>
        <taxon>Saccharomycotina</taxon>
        <taxon>Pichiomycetes</taxon>
        <taxon>Pichiales</taxon>
        <taxon>Pichiaceae</taxon>
        <taxon>Ambrosiozyma</taxon>
    </lineage>
</organism>
<sequence>MSTTIYSQAPLTEDEIQQRMKQSAQNELRWLIQENVIPQLPAIQENLQSCFDKLAENNHDEYRLPLSTHNSEFLKGIITRQHFNITGLQFSIKTKSLNGGKHLVYKLNEGEKLVIRQLLDCHDAIHNAINLIDRILKNPEVDTSILLSCIEQMYNQISFAKNSLTTPKSEYMFPRLRIPPKSFTPELPEFLALDFLVTNSDLSIDMKVLKKVTTKPWDTVLIPGTRLTWVDQVRSRISKDRKKSINKILMEEYDKLQEWKKREHEQRALQNKETGEHDASGGAFGSALKSMFGSGSSDPSLSTLIKTATKFLEEAVTYIDNEGNATVVTILESCDVMTSDPVLLSMTIKLESLEKSVSKTLDNLKNCL</sequence>
<proteinExistence type="predicted"/>